<evidence type="ECO:0000313" key="6">
    <source>
        <dbReference type="Proteomes" id="UP000187158"/>
    </source>
</evidence>
<feature type="domain" description="HTH araC/xylS-type" evidence="4">
    <location>
        <begin position="1"/>
        <end position="75"/>
    </location>
</feature>
<dbReference type="PROSITE" id="PS01124">
    <property type="entry name" value="HTH_ARAC_FAMILY_2"/>
    <property type="match status" value="1"/>
</dbReference>
<protein>
    <recommendedName>
        <fullName evidence="4">HTH araC/xylS-type domain-containing protein</fullName>
    </recommendedName>
</protein>
<evidence type="ECO:0000256" key="2">
    <source>
        <dbReference type="ARBA" id="ARBA00023125"/>
    </source>
</evidence>
<dbReference type="InterPro" id="IPR018060">
    <property type="entry name" value="HTH_AraC"/>
</dbReference>
<dbReference type="PANTHER" id="PTHR43280:SF28">
    <property type="entry name" value="HTH-TYPE TRANSCRIPTIONAL ACTIVATOR RHAS"/>
    <property type="match status" value="1"/>
</dbReference>
<sequence>GFSPYYFTKLFKKNTGMTFIAFLNEYRLNKAKWILINEDLPMSAVAEAAGFGSVKTFHHFFKEATGISPLKYHKTIFGNNTARLQEESPSSALYDRDIKTGISGG</sequence>
<organism evidence="5 6">
    <name type="scientific">Paenibacillus odorifer</name>
    <dbReference type="NCBI Taxonomy" id="189426"/>
    <lineage>
        <taxon>Bacteria</taxon>
        <taxon>Bacillati</taxon>
        <taxon>Bacillota</taxon>
        <taxon>Bacilli</taxon>
        <taxon>Bacillales</taxon>
        <taxon>Paenibacillaceae</taxon>
        <taxon>Paenibacillus</taxon>
    </lineage>
</organism>
<keyword evidence="1" id="KW-0805">Transcription regulation</keyword>
<evidence type="ECO:0000313" key="5">
    <source>
        <dbReference type="EMBL" id="OMC94089.1"/>
    </source>
</evidence>
<proteinExistence type="predicted"/>
<keyword evidence="2" id="KW-0238">DNA-binding</keyword>
<accession>A0ABX3GC32</accession>
<dbReference type="PROSITE" id="PS00041">
    <property type="entry name" value="HTH_ARAC_FAMILY_1"/>
    <property type="match status" value="1"/>
</dbReference>
<dbReference type="Pfam" id="PF12833">
    <property type="entry name" value="HTH_18"/>
    <property type="match status" value="1"/>
</dbReference>
<name>A0ABX3GC32_9BACL</name>
<dbReference type="SUPFAM" id="SSF46689">
    <property type="entry name" value="Homeodomain-like"/>
    <property type="match status" value="1"/>
</dbReference>
<dbReference type="Gene3D" id="1.10.10.60">
    <property type="entry name" value="Homeodomain-like"/>
    <property type="match status" value="2"/>
</dbReference>
<evidence type="ECO:0000256" key="1">
    <source>
        <dbReference type="ARBA" id="ARBA00023015"/>
    </source>
</evidence>
<dbReference type="PANTHER" id="PTHR43280">
    <property type="entry name" value="ARAC-FAMILY TRANSCRIPTIONAL REGULATOR"/>
    <property type="match status" value="1"/>
</dbReference>
<gene>
    <name evidence="5" type="ORF">BSO21_34010</name>
</gene>
<dbReference type="EMBL" id="MPVP01000667">
    <property type="protein sequence ID" value="OMC94089.1"/>
    <property type="molecule type" value="Genomic_DNA"/>
</dbReference>
<dbReference type="InterPro" id="IPR018062">
    <property type="entry name" value="HTH_AraC-typ_CS"/>
</dbReference>
<keyword evidence="3" id="KW-0804">Transcription</keyword>
<feature type="non-terminal residue" evidence="5">
    <location>
        <position position="1"/>
    </location>
</feature>
<comment type="caution">
    <text evidence="5">The sequence shown here is derived from an EMBL/GenBank/DDBJ whole genome shotgun (WGS) entry which is preliminary data.</text>
</comment>
<keyword evidence="6" id="KW-1185">Reference proteome</keyword>
<dbReference type="Proteomes" id="UP000187158">
    <property type="component" value="Unassembled WGS sequence"/>
</dbReference>
<dbReference type="InterPro" id="IPR009057">
    <property type="entry name" value="Homeodomain-like_sf"/>
</dbReference>
<evidence type="ECO:0000259" key="4">
    <source>
        <dbReference type="PROSITE" id="PS01124"/>
    </source>
</evidence>
<dbReference type="SMART" id="SM00342">
    <property type="entry name" value="HTH_ARAC"/>
    <property type="match status" value="1"/>
</dbReference>
<reference evidence="5 6" key="1">
    <citation type="submission" date="2016-11" db="EMBL/GenBank/DDBJ databases">
        <title>Paenibacillus species isolates.</title>
        <authorList>
            <person name="Beno S.M."/>
        </authorList>
    </citation>
    <scope>NUCLEOTIDE SEQUENCE [LARGE SCALE GENOMIC DNA]</scope>
    <source>
        <strain evidence="5 6">FSL H7-0433</strain>
    </source>
</reference>
<evidence type="ECO:0000256" key="3">
    <source>
        <dbReference type="ARBA" id="ARBA00023163"/>
    </source>
</evidence>
<dbReference type="RefSeq" id="WP_144024916.1">
    <property type="nucleotide sequence ID" value="NZ_MPVP01000667.1"/>
</dbReference>